<evidence type="ECO:0000256" key="2">
    <source>
        <dbReference type="SAM" id="SignalP"/>
    </source>
</evidence>
<evidence type="ECO:0000256" key="1">
    <source>
        <dbReference type="ARBA" id="ARBA00022801"/>
    </source>
</evidence>
<dbReference type="Proteomes" id="UP000681722">
    <property type="component" value="Unassembled WGS sequence"/>
</dbReference>
<evidence type="ECO:0000313" key="6">
    <source>
        <dbReference type="EMBL" id="CAF4274124.1"/>
    </source>
</evidence>
<evidence type="ECO:0000313" key="8">
    <source>
        <dbReference type="Proteomes" id="UP000663829"/>
    </source>
</evidence>
<sequence>MFLLLLFYAICNVNLAKAENNVLRIAAYQGSFDLNCNTSQILDIHEKRIIEASLNKSGLIIFPEMSTIGVGQCMMSPNCYQICQLSTGSYFKYFQNLAIKYSIAIAYGYIEQAFDGKNNNLYNSIQLINYLGQSILNYRKVHLSGGDDCFTSGENFFVASLTTVSQVTVKIGIMTCFDGMMPESARILSLLGAQLVIHPSAYGADIRNIMGSTISRATAIQNGIYLAFVNWSINMGGPPYNIINGGSAIYDPHGNILAQAPASSNSTELLFARLDLELIDHCTDPLSRRVPRYYTELLQPVSC</sequence>
<dbReference type="InterPro" id="IPR036526">
    <property type="entry name" value="C-N_Hydrolase_sf"/>
</dbReference>
<protein>
    <recommendedName>
        <fullName evidence="3">CN hydrolase domain-containing protein</fullName>
    </recommendedName>
</protein>
<dbReference type="EMBL" id="CAJNOK010032438">
    <property type="protein sequence ID" value="CAF1484005.1"/>
    <property type="molecule type" value="Genomic_DNA"/>
</dbReference>
<dbReference type="Proteomes" id="UP000682733">
    <property type="component" value="Unassembled WGS sequence"/>
</dbReference>
<dbReference type="Proteomes" id="UP000663829">
    <property type="component" value="Unassembled WGS sequence"/>
</dbReference>
<feature type="signal peptide" evidence="2">
    <location>
        <begin position="1"/>
        <end position="18"/>
    </location>
</feature>
<dbReference type="AlphaFoldDB" id="A0A815YU18"/>
<dbReference type="PANTHER" id="PTHR43674:SF2">
    <property type="entry name" value="BETA-UREIDOPROPIONASE"/>
    <property type="match status" value="1"/>
</dbReference>
<feature type="chain" id="PRO_5035609320" description="CN hydrolase domain-containing protein" evidence="2">
    <location>
        <begin position="19"/>
        <end position="303"/>
    </location>
</feature>
<dbReference type="OrthoDB" id="10250282at2759"/>
<dbReference type="PROSITE" id="PS50263">
    <property type="entry name" value="CN_HYDROLASE"/>
    <property type="match status" value="1"/>
</dbReference>
<proteinExistence type="predicted"/>
<comment type="caution">
    <text evidence="5">The sequence shown here is derived from an EMBL/GenBank/DDBJ whole genome shotgun (WGS) entry which is preliminary data.</text>
</comment>
<dbReference type="Proteomes" id="UP000677228">
    <property type="component" value="Unassembled WGS sequence"/>
</dbReference>
<dbReference type="EMBL" id="CAJNOQ010030506">
    <property type="protein sequence ID" value="CAF1574921.1"/>
    <property type="molecule type" value="Genomic_DNA"/>
</dbReference>
<dbReference type="Gene3D" id="3.60.110.10">
    <property type="entry name" value="Carbon-nitrogen hydrolase"/>
    <property type="match status" value="1"/>
</dbReference>
<gene>
    <name evidence="5" type="ORF">GPM918_LOCUS40658</name>
    <name evidence="4" type="ORF">OVA965_LOCUS36196</name>
    <name evidence="7" type="ORF">SRO942_LOCUS41630</name>
    <name evidence="6" type="ORF">TMI583_LOCUS37198</name>
</gene>
<evidence type="ECO:0000313" key="5">
    <source>
        <dbReference type="EMBL" id="CAF1574921.1"/>
    </source>
</evidence>
<evidence type="ECO:0000313" key="7">
    <source>
        <dbReference type="EMBL" id="CAF4439743.1"/>
    </source>
</evidence>
<keyword evidence="8" id="KW-1185">Reference proteome</keyword>
<feature type="domain" description="CN hydrolase" evidence="3">
    <location>
        <begin position="23"/>
        <end position="276"/>
    </location>
</feature>
<reference evidence="5" key="1">
    <citation type="submission" date="2021-02" db="EMBL/GenBank/DDBJ databases">
        <authorList>
            <person name="Nowell W R."/>
        </authorList>
    </citation>
    <scope>NUCLEOTIDE SEQUENCE</scope>
</reference>
<evidence type="ECO:0000313" key="4">
    <source>
        <dbReference type="EMBL" id="CAF1484005.1"/>
    </source>
</evidence>
<dbReference type="CDD" id="cd07197">
    <property type="entry name" value="nitrilase"/>
    <property type="match status" value="1"/>
</dbReference>
<dbReference type="GO" id="GO:0016811">
    <property type="term" value="F:hydrolase activity, acting on carbon-nitrogen (but not peptide) bonds, in linear amides"/>
    <property type="evidence" value="ECO:0007669"/>
    <property type="project" value="UniProtKB-ARBA"/>
</dbReference>
<accession>A0A815YU18</accession>
<dbReference type="Pfam" id="PF00795">
    <property type="entry name" value="CN_hydrolase"/>
    <property type="match status" value="1"/>
</dbReference>
<dbReference type="EMBL" id="CAJOBA010054379">
    <property type="protein sequence ID" value="CAF4274124.1"/>
    <property type="molecule type" value="Genomic_DNA"/>
</dbReference>
<keyword evidence="1" id="KW-0378">Hydrolase</keyword>
<organism evidence="5 8">
    <name type="scientific">Didymodactylos carnosus</name>
    <dbReference type="NCBI Taxonomy" id="1234261"/>
    <lineage>
        <taxon>Eukaryota</taxon>
        <taxon>Metazoa</taxon>
        <taxon>Spiralia</taxon>
        <taxon>Gnathifera</taxon>
        <taxon>Rotifera</taxon>
        <taxon>Eurotatoria</taxon>
        <taxon>Bdelloidea</taxon>
        <taxon>Philodinida</taxon>
        <taxon>Philodinidae</taxon>
        <taxon>Didymodactylos</taxon>
    </lineage>
</organism>
<dbReference type="PANTHER" id="PTHR43674">
    <property type="entry name" value="NITRILASE C965.09-RELATED"/>
    <property type="match status" value="1"/>
</dbReference>
<dbReference type="SUPFAM" id="SSF56317">
    <property type="entry name" value="Carbon-nitrogen hydrolase"/>
    <property type="match status" value="1"/>
</dbReference>
<name>A0A815YU18_9BILA</name>
<dbReference type="InterPro" id="IPR003010">
    <property type="entry name" value="C-N_Hydrolase"/>
</dbReference>
<keyword evidence="2" id="KW-0732">Signal</keyword>
<dbReference type="EMBL" id="CAJOBC010096384">
    <property type="protein sequence ID" value="CAF4439743.1"/>
    <property type="molecule type" value="Genomic_DNA"/>
</dbReference>
<evidence type="ECO:0000259" key="3">
    <source>
        <dbReference type="PROSITE" id="PS50263"/>
    </source>
</evidence>
<dbReference type="InterPro" id="IPR050345">
    <property type="entry name" value="Aliph_Amidase/BUP"/>
</dbReference>